<dbReference type="EMBL" id="BNCP01000007">
    <property type="protein sequence ID" value="GIL75223.1"/>
    <property type="molecule type" value="Genomic_DNA"/>
</dbReference>
<evidence type="ECO:0000313" key="3">
    <source>
        <dbReference type="EMBL" id="GIL75223.1"/>
    </source>
</evidence>
<dbReference type="AlphaFoldDB" id="A0A8J4GA43"/>
<evidence type="ECO:0000313" key="6">
    <source>
        <dbReference type="Proteomes" id="UP000747110"/>
    </source>
</evidence>
<dbReference type="EMBL" id="BNCQ01000013">
    <property type="protein sequence ID" value="GIM03096.1"/>
    <property type="molecule type" value="Genomic_DNA"/>
</dbReference>
<accession>A0A8J4GA43</accession>
<evidence type="ECO:0000313" key="4">
    <source>
        <dbReference type="EMBL" id="GIM03096.1"/>
    </source>
</evidence>
<keyword evidence="2" id="KW-0472">Membrane</keyword>
<evidence type="ECO:0000256" key="1">
    <source>
        <dbReference type="SAM" id="MobiDB-lite"/>
    </source>
</evidence>
<feature type="transmembrane region" description="Helical" evidence="2">
    <location>
        <begin position="804"/>
        <end position="824"/>
    </location>
</feature>
<name>A0A8J4GA43_9CHLO</name>
<feature type="region of interest" description="Disordered" evidence="1">
    <location>
        <begin position="565"/>
        <end position="585"/>
    </location>
</feature>
<feature type="region of interest" description="Disordered" evidence="1">
    <location>
        <begin position="192"/>
        <end position="223"/>
    </location>
</feature>
<organism evidence="4 5">
    <name type="scientific">Volvox reticuliferus</name>
    <dbReference type="NCBI Taxonomy" id="1737510"/>
    <lineage>
        <taxon>Eukaryota</taxon>
        <taxon>Viridiplantae</taxon>
        <taxon>Chlorophyta</taxon>
        <taxon>core chlorophytes</taxon>
        <taxon>Chlorophyceae</taxon>
        <taxon>CS clade</taxon>
        <taxon>Chlamydomonadales</taxon>
        <taxon>Volvocaceae</taxon>
        <taxon>Volvox</taxon>
    </lineage>
</organism>
<dbReference type="OrthoDB" id="556661at2759"/>
<reference evidence="4" key="1">
    <citation type="journal article" date="2021" name="Proc. Natl. Acad. Sci. U.S.A.">
        <title>Three genomes in the algal genus Volvox reveal the fate of a haploid sex-determining region after a transition to homothallism.</title>
        <authorList>
            <person name="Yamamoto K."/>
            <person name="Hamaji T."/>
            <person name="Kawai-Toyooka H."/>
            <person name="Matsuzaki R."/>
            <person name="Takahashi F."/>
            <person name="Nishimura Y."/>
            <person name="Kawachi M."/>
            <person name="Noguchi H."/>
            <person name="Minakuchi Y."/>
            <person name="Umen J.G."/>
            <person name="Toyoda A."/>
            <person name="Nozaki H."/>
        </authorList>
    </citation>
    <scope>NUCLEOTIDE SEQUENCE</scope>
    <source>
        <strain evidence="4">NIES-3785</strain>
        <strain evidence="3">NIES-3786</strain>
    </source>
</reference>
<comment type="caution">
    <text evidence="4">The sequence shown here is derived from an EMBL/GenBank/DDBJ whole genome shotgun (WGS) entry which is preliminary data.</text>
</comment>
<keyword evidence="2" id="KW-0812">Transmembrane</keyword>
<protein>
    <submittedName>
        <fullName evidence="4">Uncharacterized protein</fullName>
    </submittedName>
</protein>
<gene>
    <name evidence="3" type="ORF">Vretifemale_5054</name>
    <name evidence="4" type="ORF">Vretimale_7892</name>
</gene>
<keyword evidence="6" id="KW-1185">Reference proteome</keyword>
<dbReference type="Proteomes" id="UP000747110">
    <property type="component" value="Unassembled WGS sequence"/>
</dbReference>
<evidence type="ECO:0000256" key="2">
    <source>
        <dbReference type="SAM" id="Phobius"/>
    </source>
</evidence>
<keyword evidence="2" id="KW-1133">Transmembrane helix</keyword>
<dbReference type="Proteomes" id="UP000722791">
    <property type="component" value="Unassembled WGS sequence"/>
</dbReference>
<proteinExistence type="predicted"/>
<evidence type="ECO:0000313" key="5">
    <source>
        <dbReference type="Proteomes" id="UP000722791"/>
    </source>
</evidence>
<sequence>MPTEQEVAGGEGLAQLRKELQEHRKLLAVIEAAKRGRVETCHVAGPFAVTAAETAMSGSETLDLALGALPLSRNSTLKSSLTQKGLDACVNTLQKPAAWTCHSCVASSSEAAAQRTYSRDSYDYNIAEPRAGHTRLHVQSPPLMPPPIAACARKSAAIRPPWRGTFSRATSAAAPHPSGRDHARHALHQTHYQQTGSLSTPHGAKARPQTATRPRRAADGASSCAWGGDIDADAITHTLGQLAAAAAISVMVQGKPKLLRLPSSAAGNGANKAWCSGQPNRLGLSGSAAVAKGAATGVESTRAASAAAPLEGASTRLRHKTIGAAAPNLQNLFTAHANMNVPAPAASASECPVFEASKDVPGSGQCPASGALAADFGAAIREQQSSCNIQHNVNANNRPSAEPLMITSYQRDASLFIASKGYRTLSGNRPGTCLQATVTPTTAGNTSDMNSDIYVCIDQNPAEVPCQRTPPAFPVLERLLHRRGRRLALFMAHSPRAAPSSNSSQLSEECPRSAHQSAFVSSLCDSGCLSCEQRSDAGQIQAMPGEVNSSRSDKSMTHPIHITSGFEQDKASARPPNGGGQRQSFDSHAHLRNADMPGVSAAAAIRGGPIAAADAYAIMRAWRQRRAAAAAVICRAARRYLDAGAAAEQARVSAAADSLATCVKARLLAAWQGVYHRRRHLRQRYTRLVALSAKAQYVACVHAGPVTEDTDLAEIDAGLAAELAAAVYAPDSISRPGTLIKSVQNGTCDYGHGSWKQGDSSCGVPYGLVRADGWGTTAASHRRYCTAAFVDEGRYGLAVAHRRWWLLRAAWCGLIVYAIAPLHWSSPAK</sequence>